<keyword evidence="1" id="KW-0479">Metal-binding</keyword>
<dbReference type="SUPFAM" id="SSF51182">
    <property type="entry name" value="RmlC-like cupins"/>
    <property type="match status" value="1"/>
</dbReference>
<dbReference type="CDD" id="cd06122">
    <property type="entry name" value="cupin_TTHA0104"/>
    <property type="match status" value="1"/>
</dbReference>
<dbReference type="Gene3D" id="2.60.120.10">
    <property type="entry name" value="Jelly Rolls"/>
    <property type="match status" value="1"/>
</dbReference>
<accession>A0A381P6I6</accession>
<evidence type="ECO:0000256" key="1">
    <source>
        <dbReference type="ARBA" id="ARBA00022723"/>
    </source>
</evidence>
<dbReference type="InterPro" id="IPR014710">
    <property type="entry name" value="RmlC-like_jellyroll"/>
</dbReference>
<sequence length="108" mass="11736">MGFLDTSAFRRFDADQMQKVGLFETSQMFCDVYCLEPGQAQKVHAHPGATKFYYVIEGEGTFTLGDATRTLGPGGLAWSAPDEPHGVENQGDDQLVVLVSMAPNPNLP</sequence>
<dbReference type="Pfam" id="PF07883">
    <property type="entry name" value="Cupin_2"/>
    <property type="match status" value="1"/>
</dbReference>
<evidence type="ECO:0000259" key="2">
    <source>
        <dbReference type="Pfam" id="PF07883"/>
    </source>
</evidence>
<name>A0A381P6I6_9ZZZZ</name>
<dbReference type="InterPro" id="IPR011051">
    <property type="entry name" value="RmlC_Cupin_sf"/>
</dbReference>
<dbReference type="AlphaFoldDB" id="A0A381P6I6"/>
<organism evidence="3">
    <name type="scientific">marine metagenome</name>
    <dbReference type="NCBI Taxonomy" id="408172"/>
    <lineage>
        <taxon>unclassified sequences</taxon>
        <taxon>metagenomes</taxon>
        <taxon>ecological metagenomes</taxon>
    </lineage>
</organism>
<reference evidence="3" key="1">
    <citation type="submission" date="2018-05" db="EMBL/GenBank/DDBJ databases">
        <authorList>
            <person name="Lanie J.A."/>
            <person name="Ng W.-L."/>
            <person name="Kazmierczak K.M."/>
            <person name="Andrzejewski T.M."/>
            <person name="Davidsen T.M."/>
            <person name="Wayne K.J."/>
            <person name="Tettelin H."/>
            <person name="Glass J.I."/>
            <person name="Rusch D."/>
            <person name="Podicherti R."/>
            <person name="Tsui H.-C.T."/>
            <person name="Winkler M.E."/>
        </authorList>
    </citation>
    <scope>NUCLEOTIDE SEQUENCE</scope>
</reference>
<dbReference type="GO" id="GO:0046872">
    <property type="term" value="F:metal ion binding"/>
    <property type="evidence" value="ECO:0007669"/>
    <property type="project" value="UniProtKB-KW"/>
</dbReference>
<gene>
    <name evidence="3" type="ORF">METZ01_LOCUS14881</name>
</gene>
<dbReference type="PANTHER" id="PTHR35848">
    <property type="entry name" value="OXALATE-BINDING PROTEIN"/>
    <property type="match status" value="1"/>
</dbReference>
<evidence type="ECO:0000313" key="3">
    <source>
        <dbReference type="EMBL" id="SUZ62027.1"/>
    </source>
</evidence>
<dbReference type="InterPro" id="IPR051610">
    <property type="entry name" value="GPI/OXD"/>
</dbReference>
<protein>
    <recommendedName>
        <fullName evidence="2">Cupin type-2 domain-containing protein</fullName>
    </recommendedName>
</protein>
<proteinExistence type="predicted"/>
<dbReference type="InterPro" id="IPR013096">
    <property type="entry name" value="Cupin_2"/>
</dbReference>
<feature type="domain" description="Cupin type-2" evidence="2">
    <location>
        <begin position="33"/>
        <end position="99"/>
    </location>
</feature>
<dbReference type="EMBL" id="UINC01000843">
    <property type="protein sequence ID" value="SUZ62027.1"/>
    <property type="molecule type" value="Genomic_DNA"/>
</dbReference>